<dbReference type="HOGENOM" id="CLU_3171053_0_0_9"/>
<sequence length="47" mass="5121">MNPLGPFSVPSVPSNVFLLYTARYLAVLLLLCCRAFSCKDLQSLDGS</sequence>
<protein>
    <submittedName>
        <fullName evidence="2">Uncharacterized protein</fullName>
    </submittedName>
</protein>
<dbReference type="EMBL" id="CP002869">
    <property type="protein sequence ID" value="AEI40374.1"/>
    <property type="molecule type" value="Genomic_DNA"/>
</dbReference>
<proteinExistence type="predicted"/>
<reference evidence="2 3" key="2">
    <citation type="journal article" date="2013" name="Genome Announc.">
        <title>Genome Sequence of Growth-Improving Paenibacillus mucilaginosus Strain KNP414.</title>
        <authorList>
            <person name="Lu J.J."/>
            <person name="Wang J.F."/>
            <person name="Hu X.F."/>
        </authorList>
    </citation>
    <scope>NUCLEOTIDE SEQUENCE [LARGE SCALE GENOMIC DNA]</scope>
    <source>
        <strain evidence="2 3">KNP414</strain>
    </source>
</reference>
<keyword evidence="1" id="KW-0472">Membrane</keyword>
<accession>F8FQL9</accession>
<dbReference type="AlphaFoldDB" id="F8FQL9"/>
<name>F8FQL9_PAEMK</name>
<keyword evidence="1" id="KW-0812">Transmembrane</keyword>
<feature type="transmembrane region" description="Helical" evidence="1">
    <location>
        <begin position="12"/>
        <end position="33"/>
    </location>
</feature>
<gene>
    <name evidence="2" type="ordered locus">KNP414_01812</name>
</gene>
<evidence type="ECO:0000313" key="2">
    <source>
        <dbReference type="EMBL" id="AEI40374.1"/>
    </source>
</evidence>
<organism evidence="2 3">
    <name type="scientific">Paenibacillus mucilaginosus (strain KNP414)</name>
    <dbReference type="NCBI Taxonomy" id="1036673"/>
    <lineage>
        <taxon>Bacteria</taxon>
        <taxon>Bacillati</taxon>
        <taxon>Bacillota</taxon>
        <taxon>Bacilli</taxon>
        <taxon>Bacillales</taxon>
        <taxon>Paenibacillaceae</taxon>
        <taxon>Paenibacillus</taxon>
    </lineage>
</organism>
<dbReference type="PATRIC" id="fig|1036673.3.peg.1615"/>
<evidence type="ECO:0000313" key="3">
    <source>
        <dbReference type="Proteomes" id="UP000006620"/>
    </source>
</evidence>
<dbReference type="KEGG" id="pms:KNP414_01812"/>
<evidence type="ECO:0000256" key="1">
    <source>
        <dbReference type="SAM" id="Phobius"/>
    </source>
</evidence>
<dbReference type="Proteomes" id="UP000006620">
    <property type="component" value="Chromosome"/>
</dbReference>
<reference evidence="3" key="1">
    <citation type="submission" date="2011-06" db="EMBL/GenBank/DDBJ databases">
        <title>Complete genome sequence of Paenibacillus mucilaginosus KNP414.</title>
        <authorList>
            <person name="Wang J."/>
            <person name="Hu S."/>
            <person name="Hu X."/>
            <person name="Zhang B."/>
            <person name="Dong D."/>
            <person name="Zhang S."/>
            <person name="Zhao K."/>
            <person name="Wu D."/>
        </authorList>
    </citation>
    <scope>NUCLEOTIDE SEQUENCE [LARGE SCALE GENOMIC DNA]</scope>
    <source>
        <strain evidence="3">KNP414</strain>
    </source>
</reference>
<keyword evidence="1" id="KW-1133">Transmembrane helix</keyword>